<dbReference type="AlphaFoldDB" id="K0SZS1"/>
<name>K0SZS1_THAOC</name>
<accession>K0SZS1</accession>
<feature type="region of interest" description="Disordered" evidence="1">
    <location>
        <begin position="85"/>
        <end position="136"/>
    </location>
</feature>
<feature type="region of interest" description="Disordered" evidence="1">
    <location>
        <begin position="173"/>
        <end position="222"/>
    </location>
</feature>
<comment type="caution">
    <text evidence="2">The sequence shown here is derived from an EMBL/GenBank/DDBJ whole genome shotgun (WGS) entry which is preliminary data.</text>
</comment>
<evidence type="ECO:0000256" key="1">
    <source>
        <dbReference type="SAM" id="MobiDB-lite"/>
    </source>
</evidence>
<feature type="compositionally biased region" description="Low complexity" evidence="1">
    <location>
        <begin position="122"/>
        <end position="136"/>
    </location>
</feature>
<dbReference type="EMBL" id="AGNL01007846">
    <property type="protein sequence ID" value="EJK70940.1"/>
    <property type="molecule type" value="Genomic_DNA"/>
</dbReference>
<dbReference type="Proteomes" id="UP000266841">
    <property type="component" value="Unassembled WGS sequence"/>
</dbReference>
<protein>
    <submittedName>
        <fullName evidence="2">Uncharacterized protein</fullName>
    </submittedName>
</protein>
<organism evidence="2 3">
    <name type="scientific">Thalassiosira oceanica</name>
    <name type="common">Marine diatom</name>
    <dbReference type="NCBI Taxonomy" id="159749"/>
    <lineage>
        <taxon>Eukaryota</taxon>
        <taxon>Sar</taxon>
        <taxon>Stramenopiles</taxon>
        <taxon>Ochrophyta</taxon>
        <taxon>Bacillariophyta</taxon>
        <taxon>Coscinodiscophyceae</taxon>
        <taxon>Thalassiosirophycidae</taxon>
        <taxon>Thalassiosirales</taxon>
        <taxon>Thalassiosiraceae</taxon>
        <taxon>Thalassiosira</taxon>
    </lineage>
</organism>
<evidence type="ECO:0000313" key="2">
    <source>
        <dbReference type="EMBL" id="EJK70940.1"/>
    </source>
</evidence>
<evidence type="ECO:0000313" key="3">
    <source>
        <dbReference type="Proteomes" id="UP000266841"/>
    </source>
</evidence>
<keyword evidence="3" id="KW-1185">Reference proteome</keyword>
<sequence length="425" mass="44618">MSGKPRFEIDPLIVLYFPAVGSEGFRLDVGRSFAKGKETKDGVRGSGCRRALDGANCARGHREVILGIRALSFAGARQFPAPAGPAGVFKSDEPPMCAPAMASNSEQNSNSDPQRRRRRRGSMNGMSSSLTNSLRSRNAGIASTGGRLAASFSDAKGLDAATIGDILSADFEDDDTLKDLPSGPGIGGKPSVRFGAGGGPSAPQRRGGRRGQPRGKIGPLGKSLNQRVLATIESQRLCSLKRLKRCCKVLLEQDKTGQAAVVKASSWPARKFSEHISSLFQLPGFCAGLDQENCTSNEFCNIISAANPGSPDGLGVNPGQRTPTRSPAVVPLRSSTDALPCRTSKLSIGSLDEFSSSTPFSKLLLLLPTYLQAAFIGMMVQELGITFPGSLDLAGDVPFSSVLDDGMGFAAGSCQDSYPWTCPGG</sequence>
<proteinExistence type="predicted"/>
<reference evidence="2 3" key="1">
    <citation type="journal article" date="2012" name="Genome Biol.">
        <title>Genome and low-iron response of an oceanic diatom adapted to chronic iron limitation.</title>
        <authorList>
            <person name="Lommer M."/>
            <person name="Specht M."/>
            <person name="Roy A.S."/>
            <person name="Kraemer L."/>
            <person name="Andreson R."/>
            <person name="Gutowska M.A."/>
            <person name="Wolf J."/>
            <person name="Bergner S.V."/>
            <person name="Schilhabel M.B."/>
            <person name="Klostermeier U.C."/>
            <person name="Beiko R.G."/>
            <person name="Rosenstiel P."/>
            <person name="Hippler M."/>
            <person name="Laroche J."/>
        </authorList>
    </citation>
    <scope>NUCLEOTIDE SEQUENCE [LARGE SCALE GENOMIC DNA]</scope>
    <source>
        <strain evidence="2 3">CCMP1005</strain>
    </source>
</reference>
<gene>
    <name evidence="2" type="ORF">THAOC_07661</name>
</gene>